<evidence type="ECO:0000313" key="2">
    <source>
        <dbReference type="EMBL" id="CAB4555181.1"/>
    </source>
</evidence>
<dbReference type="AlphaFoldDB" id="A0A6J6CUG0"/>
<protein>
    <submittedName>
        <fullName evidence="2">Unannotated protein</fullName>
    </submittedName>
</protein>
<dbReference type="SUPFAM" id="SSF52980">
    <property type="entry name" value="Restriction endonuclease-like"/>
    <property type="match status" value="1"/>
</dbReference>
<dbReference type="Gene3D" id="3.90.320.10">
    <property type="match status" value="1"/>
</dbReference>
<accession>A0A6J6CUG0</accession>
<proteinExistence type="predicted"/>
<feature type="domain" description="PD-(D/E)XK endonuclease-like" evidence="1">
    <location>
        <begin position="8"/>
        <end position="250"/>
    </location>
</feature>
<evidence type="ECO:0000313" key="3">
    <source>
        <dbReference type="EMBL" id="CAB4640565.1"/>
    </source>
</evidence>
<gene>
    <name evidence="2" type="ORF">UFOPK1572_00445</name>
    <name evidence="3" type="ORF">UFOPK2169_00029</name>
</gene>
<dbReference type="Pfam" id="PF12705">
    <property type="entry name" value="PDDEXK_1"/>
    <property type="match status" value="1"/>
</dbReference>
<name>A0A6J6CUG0_9ZZZZ</name>
<sequence length="258" mass="29223">MFTPPDYLSPSAIRTFQDCPQKFKLGRFDNIKEPPTWHTHVGNFVHEVLEHLYQLPHEERNVDAVRTLAGNLWTANDWENRVTALAEPLGSTKDFKVTAFKNMTNLWNLEDPAETDLDDMEMTVVAEVEGVRMKGIIDRVAINDEQFAVISDYKTGKIPNPKFDSEDKTFFQLLAYALMLESSDGVPTSQLELLYLAHSTKLELEVTPVKLSIAKGTIVETKENLDKACETGEFVCNVTNLCNWCHYKKIGVCPAHQS</sequence>
<reference evidence="2" key="1">
    <citation type="submission" date="2020-05" db="EMBL/GenBank/DDBJ databases">
        <authorList>
            <person name="Chiriac C."/>
            <person name="Salcher M."/>
            <person name="Ghai R."/>
            <person name="Kavagutti S V."/>
        </authorList>
    </citation>
    <scope>NUCLEOTIDE SEQUENCE</scope>
</reference>
<evidence type="ECO:0000259" key="1">
    <source>
        <dbReference type="Pfam" id="PF12705"/>
    </source>
</evidence>
<organism evidence="2">
    <name type="scientific">freshwater metagenome</name>
    <dbReference type="NCBI Taxonomy" id="449393"/>
    <lineage>
        <taxon>unclassified sequences</taxon>
        <taxon>metagenomes</taxon>
        <taxon>ecological metagenomes</taxon>
    </lineage>
</organism>
<dbReference type="InterPro" id="IPR011335">
    <property type="entry name" value="Restrct_endonuc-II-like"/>
</dbReference>
<dbReference type="EMBL" id="CAEZTC010000039">
    <property type="protein sequence ID" value="CAB4555181.1"/>
    <property type="molecule type" value="Genomic_DNA"/>
</dbReference>
<dbReference type="InterPro" id="IPR011604">
    <property type="entry name" value="PDDEXK-like_dom_sf"/>
</dbReference>
<dbReference type="InterPro" id="IPR038726">
    <property type="entry name" value="PDDEXK_AddAB-type"/>
</dbReference>
<dbReference type="EMBL" id="CAEZWE010000001">
    <property type="protein sequence ID" value="CAB4640565.1"/>
    <property type="molecule type" value="Genomic_DNA"/>
</dbReference>